<evidence type="ECO:0008006" key="3">
    <source>
        <dbReference type="Google" id="ProtNLM"/>
    </source>
</evidence>
<name>A0A0N0MD29_9HYPH</name>
<dbReference type="RefSeq" id="WP_054208150.1">
    <property type="nucleotide sequence ID" value="NZ_LGSZ01000025.1"/>
</dbReference>
<dbReference type="Proteomes" id="UP000037822">
    <property type="component" value="Unassembled WGS sequence"/>
</dbReference>
<protein>
    <recommendedName>
        <fullName evidence="3">DUF2948 domain-containing protein</fullName>
    </recommendedName>
</protein>
<dbReference type="EMBL" id="LGSZ01000025">
    <property type="protein sequence ID" value="KPH81962.1"/>
    <property type="molecule type" value="Genomic_DNA"/>
</dbReference>
<organism evidence="1 2">
    <name type="scientific">Bosea vaviloviae</name>
    <dbReference type="NCBI Taxonomy" id="1526658"/>
    <lineage>
        <taxon>Bacteria</taxon>
        <taxon>Pseudomonadati</taxon>
        <taxon>Pseudomonadota</taxon>
        <taxon>Alphaproteobacteria</taxon>
        <taxon>Hyphomicrobiales</taxon>
        <taxon>Boseaceae</taxon>
        <taxon>Bosea</taxon>
    </lineage>
</organism>
<reference evidence="1 2" key="1">
    <citation type="submission" date="2015-07" db="EMBL/GenBank/DDBJ databases">
        <title>Whole genome sequencing of Bosea vaviloviae isolated from cave pool.</title>
        <authorList>
            <person name="Tan N.E.H."/>
            <person name="Lee Y.P."/>
            <person name="Gan H.M."/>
            <person name="Barton H."/>
            <person name="Savka M.A."/>
        </authorList>
    </citation>
    <scope>NUCLEOTIDE SEQUENCE [LARGE SCALE GENOMIC DNA]</scope>
    <source>
        <strain evidence="1 2">SD260</strain>
    </source>
</reference>
<sequence length="148" mass="16058">MSDDAADPLKLLALDTDDLAVVSAHLQDAVLKVADIVWLPAQKRFALAARRFDWEGEALGQRRRRLTALHFDRVLAVRSTRIDKAMPDQVLSLLAITFAEGEVPAGAVTLHFSDGAAIVLQIECIEAQMKDLGPVWEAVATPGHPDGP</sequence>
<dbReference type="AlphaFoldDB" id="A0A0N0MD29"/>
<evidence type="ECO:0000313" key="1">
    <source>
        <dbReference type="EMBL" id="KPH81962.1"/>
    </source>
</evidence>
<proteinExistence type="predicted"/>
<accession>A0A0N0MD29</accession>
<dbReference type="InterPro" id="IPR021335">
    <property type="entry name" value="DUF2948"/>
</dbReference>
<dbReference type="OrthoDB" id="9806367at2"/>
<keyword evidence="2" id="KW-1185">Reference proteome</keyword>
<evidence type="ECO:0000313" key="2">
    <source>
        <dbReference type="Proteomes" id="UP000037822"/>
    </source>
</evidence>
<gene>
    <name evidence="1" type="ORF">AE618_06140</name>
</gene>
<comment type="caution">
    <text evidence="1">The sequence shown here is derived from an EMBL/GenBank/DDBJ whole genome shotgun (WGS) entry which is preliminary data.</text>
</comment>
<dbReference type="PATRIC" id="fig|1526658.3.peg.5622"/>
<dbReference type="Pfam" id="PF11164">
    <property type="entry name" value="DUF2948"/>
    <property type="match status" value="1"/>
</dbReference>